<reference evidence="2 3" key="1">
    <citation type="submission" date="2016-09" db="EMBL/GenBank/DDBJ databases">
        <title>Extensive genetic diversity and differential bi-allelic expression allows diatom success in the polar Southern Ocean.</title>
        <authorList>
            <consortium name="DOE Joint Genome Institute"/>
            <person name="Mock T."/>
            <person name="Otillar R.P."/>
            <person name="Strauss J."/>
            <person name="Dupont C."/>
            <person name="Frickenhaus S."/>
            <person name="Maumus F."/>
            <person name="Mcmullan M."/>
            <person name="Sanges R."/>
            <person name="Schmutz J."/>
            <person name="Toseland A."/>
            <person name="Valas R."/>
            <person name="Veluchamy A."/>
            <person name="Ward B.J."/>
            <person name="Allen A."/>
            <person name="Barry K."/>
            <person name="Falciatore A."/>
            <person name="Ferrante M."/>
            <person name="Fortunato A.E."/>
            <person name="Gloeckner G."/>
            <person name="Gruber A."/>
            <person name="Hipkin R."/>
            <person name="Janech M."/>
            <person name="Kroth P."/>
            <person name="Leese F."/>
            <person name="Lindquist E."/>
            <person name="Lyon B.R."/>
            <person name="Martin J."/>
            <person name="Mayer C."/>
            <person name="Parker M."/>
            <person name="Quesneville H."/>
            <person name="Raymond J."/>
            <person name="Uhlig C."/>
            <person name="Valentin K.U."/>
            <person name="Worden A.Z."/>
            <person name="Armbrust E.V."/>
            <person name="Bowler C."/>
            <person name="Green B."/>
            <person name="Moulton V."/>
            <person name="Van Oosterhout C."/>
            <person name="Grigoriev I."/>
        </authorList>
    </citation>
    <scope>NUCLEOTIDE SEQUENCE [LARGE SCALE GENOMIC DNA]</scope>
    <source>
        <strain evidence="2 3">CCMP1102</strain>
    </source>
</reference>
<feature type="region of interest" description="Disordered" evidence="1">
    <location>
        <begin position="140"/>
        <end position="165"/>
    </location>
</feature>
<keyword evidence="3" id="KW-1185">Reference proteome</keyword>
<dbReference type="KEGG" id="fcy:FRACYDRAFT_234654"/>
<sequence length="334" mass="36559">MTTMNDDVTSTNSNSFRFDTPDGPMTMSINEKDLQILSTTIEHVLDNVDKTLTGLETDFDLLPTAIIRKCNEFADGIGSLANELENQSIEERKQLADVIQNALREIGNDEAEEIADAALIVARLFLLSLQSIHDNISMSLTNSSNSSTGDNADDEGNNNIMNSNNNGLLWPPLGPHVDKAMSWTKEETTKRPLLAAALGLTLWPVTISTALIGSSVCLVDGAVQDVYEKFRNTPLIDAVEQSAAQAYQASRLTLATSKLVGKQTLRVLGRQINRRGGIGPIVEDIGSIALDRITHPIDTIGQVWDGCIWSLDVIKDTTENFLSMRHQEHESLVQ</sequence>
<evidence type="ECO:0000313" key="3">
    <source>
        <dbReference type="Proteomes" id="UP000095751"/>
    </source>
</evidence>
<organism evidence="2 3">
    <name type="scientific">Fragilariopsis cylindrus CCMP1102</name>
    <dbReference type="NCBI Taxonomy" id="635003"/>
    <lineage>
        <taxon>Eukaryota</taxon>
        <taxon>Sar</taxon>
        <taxon>Stramenopiles</taxon>
        <taxon>Ochrophyta</taxon>
        <taxon>Bacillariophyta</taxon>
        <taxon>Bacillariophyceae</taxon>
        <taxon>Bacillariophycidae</taxon>
        <taxon>Bacillariales</taxon>
        <taxon>Bacillariaceae</taxon>
        <taxon>Fragilariopsis</taxon>
    </lineage>
</organism>
<feature type="region of interest" description="Disordered" evidence="1">
    <location>
        <begin position="1"/>
        <end position="23"/>
    </location>
</feature>
<feature type="compositionally biased region" description="Polar residues" evidence="1">
    <location>
        <begin position="1"/>
        <end position="17"/>
    </location>
</feature>
<accession>A0A1E7FSG2</accession>
<gene>
    <name evidence="2" type="ORF">FRACYDRAFT_234654</name>
</gene>
<evidence type="ECO:0000256" key="1">
    <source>
        <dbReference type="SAM" id="MobiDB-lite"/>
    </source>
</evidence>
<dbReference type="Proteomes" id="UP000095751">
    <property type="component" value="Unassembled WGS sequence"/>
</dbReference>
<evidence type="ECO:0000313" key="2">
    <source>
        <dbReference type="EMBL" id="OEU21025.1"/>
    </source>
</evidence>
<dbReference type="InParanoid" id="A0A1E7FSG2"/>
<dbReference type="EMBL" id="KV784354">
    <property type="protein sequence ID" value="OEU21025.1"/>
    <property type="molecule type" value="Genomic_DNA"/>
</dbReference>
<proteinExistence type="predicted"/>
<protein>
    <submittedName>
        <fullName evidence="2">Uncharacterized protein</fullName>
    </submittedName>
</protein>
<dbReference type="OrthoDB" id="46377at2759"/>
<dbReference type="AlphaFoldDB" id="A0A1E7FSG2"/>
<name>A0A1E7FSG2_9STRA</name>